<gene>
    <name evidence="4" type="ORF">BN1723_010555</name>
</gene>
<dbReference type="SUPFAM" id="SSF48403">
    <property type="entry name" value="Ankyrin repeat"/>
    <property type="match status" value="1"/>
</dbReference>
<evidence type="ECO:0000256" key="2">
    <source>
        <dbReference type="ARBA" id="ARBA00023043"/>
    </source>
</evidence>
<proteinExistence type="predicted"/>
<dbReference type="PANTHER" id="PTHR24198">
    <property type="entry name" value="ANKYRIN REPEAT AND PROTEIN KINASE DOMAIN-CONTAINING PROTEIN"/>
    <property type="match status" value="1"/>
</dbReference>
<protein>
    <submittedName>
        <fullName evidence="4">Uncharacterized protein</fullName>
    </submittedName>
</protein>
<dbReference type="PROSITE" id="PS50088">
    <property type="entry name" value="ANK_REPEAT"/>
    <property type="match status" value="1"/>
</dbReference>
<dbReference type="Pfam" id="PF12796">
    <property type="entry name" value="Ank_2"/>
    <property type="match status" value="1"/>
</dbReference>
<name>A0A0G4KZF3_VERLO</name>
<sequence>MGRQGKVEVHWKGKRKLWWPPRKIYETPLAMSAESGNPDLCSYLIKCGAASTAVTSIKVYTPLLYATEKDTSELVHTLLLGGADSHQRGTLPDRQTPSTQLLLATEKRRAADFHRLIAAGAKVNDQGDERFSPLHLAAVSRWHDEHDTIVDEASKGDTDLLQSLLQKHNCDVNSPNLFKGSRPIHSAASGGNGDHVRILLDGGADVNAGNNSGRTPLHWAAERGNADGGIKSEEESLQTVFQVAQAARVGPVWAMVTTNRWDEDRIDRLLMRLEVGGGEAAACSEIS</sequence>
<evidence type="ECO:0000313" key="5">
    <source>
        <dbReference type="Proteomes" id="UP000045706"/>
    </source>
</evidence>
<dbReference type="InterPro" id="IPR002110">
    <property type="entry name" value="Ankyrin_rpt"/>
</dbReference>
<accession>A0A0G4KZF3</accession>
<dbReference type="PANTHER" id="PTHR24198:SF165">
    <property type="entry name" value="ANKYRIN REPEAT-CONTAINING PROTEIN-RELATED"/>
    <property type="match status" value="1"/>
</dbReference>
<keyword evidence="1" id="KW-0677">Repeat</keyword>
<dbReference type="Proteomes" id="UP000045706">
    <property type="component" value="Unassembled WGS sequence"/>
</dbReference>
<dbReference type="SMART" id="SM00248">
    <property type="entry name" value="ANK"/>
    <property type="match status" value="5"/>
</dbReference>
<dbReference type="EMBL" id="CVQI01005669">
    <property type="protein sequence ID" value="CRK15178.1"/>
    <property type="molecule type" value="Genomic_DNA"/>
</dbReference>
<evidence type="ECO:0000256" key="1">
    <source>
        <dbReference type="ARBA" id="ARBA00022737"/>
    </source>
</evidence>
<dbReference type="InterPro" id="IPR036770">
    <property type="entry name" value="Ankyrin_rpt-contain_sf"/>
</dbReference>
<organism evidence="4 5">
    <name type="scientific">Verticillium longisporum</name>
    <name type="common">Verticillium dahliae var. longisporum</name>
    <dbReference type="NCBI Taxonomy" id="100787"/>
    <lineage>
        <taxon>Eukaryota</taxon>
        <taxon>Fungi</taxon>
        <taxon>Dikarya</taxon>
        <taxon>Ascomycota</taxon>
        <taxon>Pezizomycotina</taxon>
        <taxon>Sordariomycetes</taxon>
        <taxon>Hypocreomycetidae</taxon>
        <taxon>Glomerellales</taxon>
        <taxon>Plectosphaerellaceae</taxon>
        <taxon>Verticillium</taxon>
    </lineage>
</organism>
<reference evidence="5" key="1">
    <citation type="submission" date="2015-05" db="EMBL/GenBank/DDBJ databases">
        <authorList>
            <person name="Fogelqvist Johan"/>
        </authorList>
    </citation>
    <scope>NUCLEOTIDE SEQUENCE [LARGE SCALE GENOMIC DNA]</scope>
</reference>
<evidence type="ECO:0000256" key="3">
    <source>
        <dbReference type="PROSITE-ProRule" id="PRU00023"/>
    </source>
</evidence>
<evidence type="ECO:0000313" key="4">
    <source>
        <dbReference type="EMBL" id="CRK15178.1"/>
    </source>
</evidence>
<keyword evidence="2 3" id="KW-0040">ANK repeat</keyword>
<dbReference type="Gene3D" id="1.25.40.20">
    <property type="entry name" value="Ankyrin repeat-containing domain"/>
    <property type="match status" value="2"/>
</dbReference>
<dbReference type="AlphaFoldDB" id="A0A0G4KZF3"/>
<dbReference type="PROSITE" id="PS50297">
    <property type="entry name" value="ANK_REP_REGION"/>
    <property type="match status" value="1"/>
</dbReference>
<feature type="repeat" description="ANK" evidence="3">
    <location>
        <begin position="179"/>
        <end position="211"/>
    </location>
</feature>